<dbReference type="EMBL" id="DSXR01000079">
    <property type="protein sequence ID" value="HGS87504.1"/>
    <property type="molecule type" value="Genomic_DNA"/>
</dbReference>
<evidence type="ECO:0000313" key="1">
    <source>
        <dbReference type="EMBL" id="HGS87504.1"/>
    </source>
</evidence>
<proteinExistence type="predicted"/>
<comment type="caution">
    <text evidence="1">The sequence shown here is derived from an EMBL/GenBank/DDBJ whole genome shotgun (WGS) entry which is preliminary data.</text>
</comment>
<reference evidence="1" key="1">
    <citation type="journal article" date="2020" name="mSystems">
        <title>Genome- and Community-Level Interaction Insights into Carbon Utilization and Element Cycling Functions of Hydrothermarchaeota in Hydrothermal Sediment.</title>
        <authorList>
            <person name="Zhou Z."/>
            <person name="Liu Y."/>
            <person name="Xu W."/>
            <person name="Pan J."/>
            <person name="Luo Z.H."/>
            <person name="Li M."/>
        </authorList>
    </citation>
    <scope>NUCLEOTIDE SEQUENCE [LARGE SCALE GENOMIC DNA]</scope>
    <source>
        <strain evidence="1">SpSt-556</strain>
    </source>
</reference>
<dbReference type="PROSITE" id="PS51257">
    <property type="entry name" value="PROKAR_LIPOPROTEIN"/>
    <property type="match status" value="1"/>
</dbReference>
<organism evidence="1">
    <name type="scientific">Bellilinea caldifistulae</name>
    <dbReference type="NCBI Taxonomy" id="360411"/>
    <lineage>
        <taxon>Bacteria</taxon>
        <taxon>Bacillati</taxon>
        <taxon>Chloroflexota</taxon>
        <taxon>Anaerolineae</taxon>
        <taxon>Anaerolineales</taxon>
        <taxon>Anaerolineaceae</taxon>
        <taxon>Bellilinea</taxon>
    </lineage>
</organism>
<dbReference type="AlphaFoldDB" id="A0A7C4Q251"/>
<sequence length="212" mass="24814">MIRKILKLVPLFFTIMISSCNHQLYPSIVLNCDPPCWGEVIPGESAKSFVLETLRENPEIDRETIENSLIPQFSFPDVVSWSFSEGGEGIAYFDNDILMQIEFRKLKYPLDYLITEFGDPDYVFITPYWGREINIWLLYEDQGILLSYTKKLNLSDFVKIGSQDRITTIAYFDPKIEDRIMKDITRSAREYYGKSLEVLKQPWTGYGEFEIR</sequence>
<name>A0A7C4Q251_9CHLR</name>
<protein>
    <submittedName>
        <fullName evidence="1">Uncharacterized protein</fullName>
    </submittedName>
</protein>
<gene>
    <name evidence="1" type="ORF">ENT17_07780</name>
</gene>
<accession>A0A7C4Q251</accession>